<dbReference type="Gene3D" id="3.55.50.30">
    <property type="match status" value="1"/>
</dbReference>
<dbReference type="PANTHER" id="PTHR30273:SF2">
    <property type="entry name" value="PROTEIN FECR"/>
    <property type="match status" value="1"/>
</dbReference>
<proteinExistence type="predicted"/>
<keyword evidence="1" id="KW-1133">Transmembrane helix</keyword>
<accession>A0ABR7CW78</accession>
<evidence type="ECO:0000313" key="4">
    <source>
        <dbReference type="EMBL" id="MBC5619913.1"/>
    </source>
</evidence>
<feature type="domain" description="FecR protein" evidence="2">
    <location>
        <begin position="191"/>
        <end position="274"/>
    </location>
</feature>
<dbReference type="Proteomes" id="UP000646484">
    <property type="component" value="Unassembled WGS sequence"/>
</dbReference>
<comment type="caution">
    <text evidence="4">The sequence shown here is derived from an EMBL/GenBank/DDBJ whole genome shotgun (WGS) entry which is preliminary data.</text>
</comment>
<gene>
    <name evidence="4" type="ORF">H8S64_02250</name>
</gene>
<dbReference type="EMBL" id="JACOOH010000001">
    <property type="protein sequence ID" value="MBC5619913.1"/>
    <property type="molecule type" value="Genomic_DNA"/>
</dbReference>
<protein>
    <submittedName>
        <fullName evidence="4">FecR domain-containing protein</fullName>
    </submittedName>
</protein>
<feature type="transmembrane region" description="Helical" evidence="1">
    <location>
        <begin position="82"/>
        <end position="102"/>
    </location>
</feature>
<evidence type="ECO:0000256" key="1">
    <source>
        <dbReference type="SAM" id="Phobius"/>
    </source>
</evidence>
<dbReference type="PANTHER" id="PTHR30273">
    <property type="entry name" value="PERIPLASMIC SIGNAL SENSOR AND SIGMA FACTOR ACTIVATOR FECR-RELATED"/>
    <property type="match status" value="1"/>
</dbReference>
<name>A0ABR7CW78_9BACT</name>
<dbReference type="Pfam" id="PF04773">
    <property type="entry name" value="FecR"/>
    <property type="match status" value="1"/>
</dbReference>
<reference evidence="4 5" key="1">
    <citation type="submission" date="2020-08" db="EMBL/GenBank/DDBJ databases">
        <title>Genome public.</title>
        <authorList>
            <person name="Liu C."/>
            <person name="Sun Q."/>
        </authorList>
    </citation>
    <scope>NUCLEOTIDE SEQUENCE [LARGE SCALE GENOMIC DNA]</scope>
    <source>
        <strain evidence="4 5">NSJ-56</strain>
    </source>
</reference>
<sequence length="393" mass="43649">MERKSQITESELLDFFNGKLSTGEEREILEWKEACDENRKLFDTVRKQNLVMREVVRARLIKGDYSSIRGRIGGRRRRTFKLWYGVAAAAVVVAVISSVVLWRDASSVDESRTMAYIGPPARKAILEMADGGQHYLGGSGIKFEERDGAQVAISNGKVVYDKKLEEYAEEEKEDVLVYNKITIPRGAGLYRISLNDGSVVWLNSDSRLEYPEKFAKGERRVRVTGEAFFDVTRDTVRPFVVETVRQLVTVLGTKFNVSAYPSEPELTTLASGKVKVIPVHGAEAVVLSPGEQSVLGVGVDSLRVCQVKVSDVVSWKDGMISIENMALSEILKVVSRAYDVDFVTESLPGEDIILQGSISSDETLEVFLAVLSKVADVKFKINADGKIEVQKLK</sequence>
<evidence type="ECO:0000259" key="3">
    <source>
        <dbReference type="Pfam" id="PF16344"/>
    </source>
</evidence>
<dbReference type="InterPro" id="IPR006860">
    <property type="entry name" value="FecR"/>
</dbReference>
<keyword evidence="1" id="KW-0472">Membrane</keyword>
<dbReference type="Gene3D" id="2.60.120.1440">
    <property type="match status" value="1"/>
</dbReference>
<feature type="domain" description="Protein FecR C-terminal" evidence="3">
    <location>
        <begin position="321"/>
        <end position="384"/>
    </location>
</feature>
<organism evidence="4 5">
    <name type="scientific">Butyricimonas hominis</name>
    <dbReference type="NCBI Taxonomy" id="2763032"/>
    <lineage>
        <taxon>Bacteria</taxon>
        <taxon>Pseudomonadati</taxon>
        <taxon>Bacteroidota</taxon>
        <taxon>Bacteroidia</taxon>
        <taxon>Bacteroidales</taxon>
        <taxon>Odoribacteraceae</taxon>
        <taxon>Butyricimonas</taxon>
    </lineage>
</organism>
<dbReference type="Pfam" id="PF16344">
    <property type="entry name" value="FecR_C"/>
    <property type="match status" value="1"/>
</dbReference>
<dbReference type="InterPro" id="IPR012373">
    <property type="entry name" value="Ferrdict_sens_TM"/>
</dbReference>
<evidence type="ECO:0000259" key="2">
    <source>
        <dbReference type="Pfam" id="PF04773"/>
    </source>
</evidence>
<dbReference type="RefSeq" id="WP_099291192.1">
    <property type="nucleotide sequence ID" value="NZ_JACOOH010000001.1"/>
</dbReference>
<dbReference type="InterPro" id="IPR032508">
    <property type="entry name" value="FecR_C"/>
</dbReference>
<keyword evidence="1" id="KW-0812">Transmembrane</keyword>
<keyword evidence="5" id="KW-1185">Reference proteome</keyword>
<evidence type="ECO:0000313" key="5">
    <source>
        <dbReference type="Proteomes" id="UP000646484"/>
    </source>
</evidence>